<dbReference type="InterPro" id="IPR000644">
    <property type="entry name" value="CBS_dom"/>
</dbReference>
<evidence type="ECO:0000313" key="2">
    <source>
        <dbReference type="EMBL" id="SFM63509.1"/>
    </source>
</evidence>
<proteinExistence type="predicted"/>
<dbReference type="AlphaFoldDB" id="A0A1I4SGB7"/>
<sequence length="146" mass="15079">MDTVINQTDTAVDRSVAGAMHTFPKTCGPATTVADARAFFGNPKVHALLVVDKGVLVAVVERADLAGCDERAPAAPAGALGDRVVAPADDLRATWDAMAAAGRRRVAVADDAGRLVGLLCLKRSGRGFCSDAGIQARIDERAAARP</sequence>
<dbReference type="SUPFAM" id="SSF54631">
    <property type="entry name" value="CBS-domain pair"/>
    <property type="match status" value="1"/>
</dbReference>
<dbReference type="RefSeq" id="WP_177238219.1">
    <property type="nucleotide sequence ID" value="NZ_FOUY01000001.1"/>
</dbReference>
<accession>A0A1I4SGB7</accession>
<feature type="domain" description="CBS" evidence="1">
    <location>
        <begin position="19"/>
        <end position="66"/>
    </location>
</feature>
<dbReference type="STRING" id="260086.SAMN05216207_1001423"/>
<reference evidence="2 3" key="1">
    <citation type="submission" date="2016-10" db="EMBL/GenBank/DDBJ databases">
        <authorList>
            <person name="de Groot N.N."/>
        </authorList>
    </citation>
    <scope>NUCLEOTIDE SEQUENCE [LARGE SCALE GENOMIC DNA]</scope>
    <source>
        <strain evidence="2 3">CGMCC 4.1877</strain>
    </source>
</reference>
<evidence type="ECO:0000313" key="3">
    <source>
        <dbReference type="Proteomes" id="UP000199614"/>
    </source>
</evidence>
<organism evidence="2 3">
    <name type="scientific">Pseudonocardia ammonioxydans</name>
    <dbReference type="NCBI Taxonomy" id="260086"/>
    <lineage>
        <taxon>Bacteria</taxon>
        <taxon>Bacillati</taxon>
        <taxon>Actinomycetota</taxon>
        <taxon>Actinomycetes</taxon>
        <taxon>Pseudonocardiales</taxon>
        <taxon>Pseudonocardiaceae</taxon>
        <taxon>Pseudonocardia</taxon>
    </lineage>
</organism>
<name>A0A1I4SGB7_PSUAM</name>
<dbReference type="Proteomes" id="UP000199614">
    <property type="component" value="Unassembled WGS sequence"/>
</dbReference>
<dbReference type="EMBL" id="FOUY01000001">
    <property type="protein sequence ID" value="SFM63509.1"/>
    <property type="molecule type" value="Genomic_DNA"/>
</dbReference>
<gene>
    <name evidence="2" type="ORF">SAMN05216207_1001423</name>
</gene>
<evidence type="ECO:0000259" key="1">
    <source>
        <dbReference type="Pfam" id="PF00571"/>
    </source>
</evidence>
<protein>
    <submittedName>
        <fullName evidence="2">CBS domain-containing protein</fullName>
    </submittedName>
</protein>
<dbReference type="InterPro" id="IPR046342">
    <property type="entry name" value="CBS_dom_sf"/>
</dbReference>
<dbReference type="Pfam" id="PF00571">
    <property type="entry name" value="CBS"/>
    <property type="match status" value="1"/>
</dbReference>
<keyword evidence="3" id="KW-1185">Reference proteome</keyword>
<dbReference type="Gene3D" id="3.10.580.10">
    <property type="entry name" value="CBS-domain"/>
    <property type="match status" value="1"/>
</dbReference>